<proteinExistence type="predicted"/>
<reference evidence="1" key="1">
    <citation type="submission" date="2014-11" db="EMBL/GenBank/DDBJ databases">
        <authorList>
            <person name="Amaro Gonzalez C."/>
        </authorList>
    </citation>
    <scope>NUCLEOTIDE SEQUENCE</scope>
</reference>
<accession>A0A0E9XCN8</accession>
<name>A0A0E9XCN8_ANGAN</name>
<organism evidence="1">
    <name type="scientific">Anguilla anguilla</name>
    <name type="common">European freshwater eel</name>
    <name type="synonym">Muraena anguilla</name>
    <dbReference type="NCBI Taxonomy" id="7936"/>
    <lineage>
        <taxon>Eukaryota</taxon>
        <taxon>Metazoa</taxon>
        <taxon>Chordata</taxon>
        <taxon>Craniata</taxon>
        <taxon>Vertebrata</taxon>
        <taxon>Euteleostomi</taxon>
        <taxon>Actinopterygii</taxon>
        <taxon>Neopterygii</taxon>
        <taxon>Teleostei</taxon>
        <taxon>Anguilliformes</taxon>
        <taxon>Anguillidae</taxon>
        <taxon>Anguilla</taxon>
    </lineage>
</organism>
<evidence type="ECO:0000313" key="1">
    <source>
        <dbReference type="EMBL" id="JAH99605.1"/>
    </source>
</evidence>
<dbReference type="AlphaFoldDB" id="A0A0E9XCN8"/>
<reference evidence="1" key="2">
    <citation type="journal article" date="2015" name="Fish Shellfish Immunol.">
        <title>Early steps in the European eel (Anguilla anguilla)-Vibrio vulnificus interaction in the gills: Role of the RtxA13 toxin.</title>
        <authorList>
            <person name="Callol A."/>
            <person name="Pajuelo D."/>
            <person name="Ebbesson L."/>
            <person name="Teles M."/>
            <person name="MacKenzie S."/>
            <person name="Amaro C."/>
        </authorList>
    </citation>
    <scope>NUCLEOTIDE SEQUENCE</scope>
</reference>
<sequence>MFCIVGKPMSWGTSWCLWWWVAD</sequence>
<dbReference type="EMBL" id="GBXM01008972">
    <property type="protein sequence ID" value="JAH99605.1"/>
    <property type="molecule type" value="Transcribed_RNA"/>
</dbReference>
<protein>
    <submittedName>
        <fullName evidence="1">Uncharacterized protein</fullName>
    </submittedName>
</protein>